<accession>A0ABM7FDT9</accession>
<dbReference type="EMBL" id="AP018448">
    <property type="protein sequence ID" value="BBC35219.1"/>
    <property type="molecule type" value="Genomic_DNA"/>
</dbReference>
<reference evidence="2 3" key="1">
    <citation type="journal article" date="2010" name="ChemBioChem">
        <title>Cloning and characterization of the biosynthetic gene cluster of 16-membered macrolide antibiotic FD-891: involvement of a dual functional cytochrome P450 monooxygenase catalyzing epoxidation and hydroxylation.</title>
        <authorList>
            <person name="Kudo F."/>
            <person name="Motegi A."/>
            <person name="Mizoue K."/>
            <person name="Eguchi T."/>
        </authorList>
    </citation>
    <scope>NUCLEOTIDE SEQUENCE [LARGE SCALE GENOMIC DNA]</scope>
    <source>
        <strain evidence="2 3">A-8890</strain>
    </source>
</reference>
<feature type="region of interest" description="Disordered" evidence="1">
    <location>
        <begin position="175"/>
        <end position="197"/>
    </location>
</feature>
<dbReference type="Proteomes" id="UP001321542">
    <property type="component" value="Chromosome"/>
</dbReference>
<feature type="compositionally biased region" description="Basic and acidic residues" evidence="1">
    <location>
        <begin position="1"/>
        <end position="24"/>
    </location>
</feature>
<evidence type="ECO:0000313" key="3">
    <source>
        <dbReference type="Proteomes" id="UP001321542"/>
    </source>
</evidence>
<protein>
    <submittedName>
        <fullName evidence="2">Uncharacterized protein</fullName>
    </submittedName>
</protein>
<feature type="region of interest" description="Disordered" evidence="1">
    <location>
        <begin position="1"/>
        <end position="28"/>
    </location>
</feature>
<evidence type="ECO:0000313" key="2">
    <source>
        <dbReference type="EMBL" id="BBC35219.1"/>
    </source>
</evidence>
<reference evidence="2 3" key="2">
    <citation type="journal article" date="2023" name="ChemBioChem">
        <title>Acyltransferase Domain Exchange between Two Independent Type I Polyketide Synthases in the Same Producer Strain of Macrolide Antibiotics.</title>
        <authorList>
            <person name="Kudo F."/>
            <person name="Kishikawa K."/>
            <person name="Tsuboi K."/>
            <person name="Kido T."/>
            <person name="Usui T."/>
            <person name="Hashimoto J."/>
            <person name="Shin-Ya K."/>
            <person name="Miyanaga A."/>
            <person name="Eguchi T."/>
        </authorList>
    </citation>
    <scope>NUCLEOTIDE SEQUENCE [LARGE SCALE GENOMIC DNA]</scope>
    <source>
        <strain evidence="2 3">A-8890</strain>
    </source>
</reference>
<proteinExistence type="predicted"/>
<name>A0ABM7FDT9_9ACTN</name>
<sequence length="197" mass="21350">MNGPQHYREGEQHMSAAERLDRPGGKPVDPTASMFHLMAAQAHFAAAQTAASVARLADRYVGDGPHINEWRDAVSWLAPAEIVDDPWTAAPRPYIPGHSYSPPVETALRNLNAAGYVTPADTLISARAVIAGHIAEALVDGENDEVRKWARSIADELLRVGFDLRGAIEHRAEDLNGGKPFTYDTGPSLGYSDEPPF</sequence>
<keyword evidence="3" id="KW-1185">Reference proteome</keyword>
<evidence type="ECO:0000256" key="1">
    <source>
        <dbReference type="SAM" id="MobiDB-lite"/>
    </source>
</evidence>
<organism evidence="2 3">
    <name type="scientific">Streptomyces graminofaciens</name>
    <dbReference type="NCBI Taxonomy" id="68212"/>
    <lineage>
        <taxon>Bacteria</taxon>
        <taxon>Bacillati</taxon>
        <taxon>Actinomycetota</taxon>
        <taxon>Actinomycetes</taxon>
        <taxon>Kitasatosporales</taxon>
        <taxon>Streptomycetaceae</taxon>
        <taxon>Streptomyces</taxon>
    </lineage>
</organism>
<dbReference type="RefSeq" id="WP_286255400.1">
    <property type="nucleotide sequence ID" value="NZ_AP018448.1"/>
</dbReference>
<gene>
    <name evidence="2" type="ORF">SGFS_065130</name>
</gene>